<evidence type="ECO:0000313" key="1">
    <source>
        <dbReference type="Proteomes" id="UP000095283"/>
    </source>
</evidence>
<accession>A0A1I7W6S0</accession>
<keyword evidence="1" id="KW-1185">Reference proteome</keyword>
<evidence type="ECO:0000313" key="2">
    <source>
        <dbReference type="WBParaSite" id="Hba_00303"/>
    </source>
</evidence>
<sequence length="56" mass="6384">MYSWVISSITHQAAQLKNSGYMVIHYNECDLDTNRLASYEKLLPVASHLKDDPDSN</sequence>
<dbReference type="AlphaFoldDB" id="A0A1I7W6S0"/>
<reference evidence="2" key="1">
    <citation type="submission" date="2016-11" db="UniProtKB">
        <authorList>
            <consortium name="WormBaseParasite"/>
        </authorList>
    </citation>
    <scope>IDENTIFICATION</scope>
</reference>
<protein>
    <submittedName>
        <fullName evidence="2">Photolyase/cryptochrome alpha/beta domain-containing protein</fullName>
    </submittedName>
</protein>
<organism evidence="1 2">
    <name type="scientific">Heterorhabditis bacteriophora</name>
    <name type="common">Entomopathogenic nematode worm</name>
    <dbReference type="NCBI Taxonomy" id="37862"/>
    <lineage>
        <taxon>Eukaryota</taxon>
        <taxon>Metazoa</taxon>
        <taxon>Ecdysozoa</taxon>
        <taxon>Nematoda</taxon>
        <taxon>Chromadorea</taxon>
        <taxon>Rhabditida</taxon>
        <taxon>Rhabditina</taxon>
        <taxon>Rhabditomorpha</taxon>
        <taxon>Strongyloidea</taxon>
        <taxon>Heterorhabditidae</taxon>
        <taxon>Heterorhabditis</taxon>
    </lineage>
</organism>
<dbReference type="WBParaSite" id="Hba_00303">
    <property type="protein sequence ID" value="Hba_00303"/>
    <property type="gene ID" value="Hba_00303"/>
</dbReference>
<name>A0A1I7W6S0_HETBA</name>
<proteinExistence type="predicted"/>
<dbReference type="Proteomes" id="UP000095283">
    <property type="component" value="Unplaced"/>
</dbReference>